<dbReference type="PANTHER" id="PTHR33305">
    <property type="entry name" value="ETHYLENE INSENSITIVE 3-LIKE 2 PROTEIN"/>
    <property type="match status" value="1"/>
</dbReference>
<dbReference type="Proteomes" id="UP000734854">
    <property type="component" value="Unassembled WGS sequence"/>
</dbReference>
<dbReference type="InterPro" id="IPR036893">
    <property type="entry name" value="SBP_sf"/>
</dbReference>
<name>A0A8J5CCF0_ZINOF</name>
<dbReference type="InterPro" id="IPR023278">
    <property type="entry name" value="Ethylene_insens-like_DNA-bd"/>
</dbReference>
<comment type="subcellular location">
    <subcellularLocation>
        <location evidence="1">Nucleus</location>
    </subcellularLocation>
</comment>
<feature type="domain" description="SBP-type" evidence="7">
    <location>
        <begin position="234"/>
        <end position="312"/>
    </location>
</feature>
<dbReference type="AlphaFoldDB" id="A0A8J5CCF0"/>
<dbReference type="Gene3D" id="4.10.1100.10">
    <property type="entry name" value="Transcription factor, SBP-box domain"/>
    <property type="match status" value="1"/>
</dbReference>
<feature type="region of interest" description="Disordered" evidence="6">
    <location>
        <begin position="302"/>
        <end position="324"/>
    </location>
</feature>
<accession>A0A8J5CCF0</accession>
<dbReference type="Pfam" id="PF04873">
    <property type="entry name" value="EIN3_DNA-bd"/>
    <property type="match status" value="1"/>
</dbReference>
<dbReference type="GO" id="GO:0008270">
    <property type="term" value="F:zinc ion binding"/>
    <property type="evidence" value="ECO:0007669"/>
    <property type="project" value="UniProtKB-KW"/>
</dbReference>
<evidence type="ECO:0000313" key="8">
    <source>
        <dbReference type="EMBL" id="KAG6470989.1"/>
    </source>
</evidence>
<feature type="compositionally biased region" description="Low complexity" evidence="6">
    <location>
        <begin position="167"/>
        <end position="180"/>
    </location>
</feature>
<dbReference type="InterPro" id="IPR004333">
    <property type="entry name" value="SBP_dom"/>
</dbReference>
<evidence type="ECO:0000256" key="3">
    <source>
        <dbReference type="ARBA" id="ARBA00022745"/>
    </source>
</evidence>
<feature type="region of interest" description="Disordered" evidence="6">
    <location>
        <begin position="1"/>
        <end position="48"/>
    </location>
</feature>
<keyword evidence="9" id="KW-1185">Reference proteome</keyword>
<feature type="compositionally biased region" description="Basic residues" evidence="6">
    <location>
        <begin position="302"/>
        <end position="312"/>
    </location>
</feature>
<keyword evidence="5" id="KW-0863">Zinc-finger</keyword>
<evidence type="ECO:0000259" key="7">
    <source>
        <dbReference type="PROSITE" id="PS51141"/>
    </source>
</evidence>
<dbReference type="GO" id="GO:0003677">
    <property type="term" value="F:DNA binding"/>
    <property type="evidence" value="ECO:0007669"/>
    <property type="project" value="InterPro"/>
</dbReference>
<feature type="region of interest" description="Disordered" evidence="6">
    <location>
        <begin position="642"/>
        <end position="661"/>
    </location>
</feature>
<organism evidence="8 9">
    <name type="scientific">Zingiber officinale</name>
    <name type="common">Ginger</name>
    <name type="synonym">Amomum zingiber</name>
    <dbReference type="NCBI Taxonomy" id="94328"/>
    <lineage>
        <taxon>Eukaryota</taxon>
        <taxon>Viridiplantae</taxon>
        <taxon>Streptophyta</taxon>
        <taxon>Embryophyta</taxon>
        <taxon>Tracheophyta</taxon>
        <taxon>Spermatophyta</taxon>
        <taxon>Magnoliopsida</taxon>
        <taxon>Liliopsida</taxon>
        <taxon>Zingiberales</taxon>
        <taxon>Zingiberaceae</taxon>
        <taxon>Zingiber</taxon>
    </lineage>
</organism>
<evidence type="ECO:0000256" key="5">
    <source>
        <dbReference type="PROSITE-ProRule" id="PRU00470"/>
    </source>
</evidence>
<dbReference type="GO" id="GO:0009873">
    <property type="term" value="P:ethylene-activated signaling pathway"/>
    <property type="evidence" value="ECO:0007669"/>
    <property type="project" value="UniProtKB-KW"/>
</dbReference>
<comment type="similarity">
    <text evidence="2">Belongs to the EIN3 family.</text>
</comment>
<keyword evidence="5" id="KW-0862">Zinc</keyword>
<dbReference type="Pfam" id="PF03110">
    <property type="entry name" value="SBP"/>
    <property type="match status" value="1"/>
</dbReference>
<protein>
    <recommendedName>
        <fullName evidence="7">SBP-type domain-containing protein</fullName>
    </recommendedName>
</protein>
<dbReference type="GO" id="GO:0003700">
    <property type="term" value="F:DNA-binding transcription factor activity"/>
    <property type="evidence" value="ECO:0007669"/>
    <property type="project" value="InterPro"/>
</dbReference>
<dbReference type="InterPro" id="IPR006957">
    <property type="entry name" value="EIN3"/>
</dbReference>
<keyword evidence="5" id="KW-0479">Metal-binding</keyword>
<keyword evidence="3" id="KW-0936">Ethylene signaling pathway</keyword>
<keyword evidence="4" id="KW-0539">Nucleus</keyword>
<dbReference type="SUPFAM" id="SSF116768">
    <property type="entry name" value="DNA-binding domain of EIN3-like"/>
    <property type="match status" value="1"/>
</dbReference>
<proteinExistence type="inferred from homology"/>
<evidence type="ECO:0000256" key="2">
    <source>
        <dbReference type="ARBA" id="ARBA00009416"/>
    </source>
</evidence>
<evidence type="ECO:0000256" key="4">
    <source>
        <dbReference type="ARBA" id="ARBA00023242"/>
    </source>
</evidence>
<dbReference type="SUPFAM" id="SSF103612">
    <property type="entry name" value="SBT domain"/>
    <property type="match status" value="1"/>
</dbReference>
<dbReference type="InterPro" id="IPR047091">
    <property type="entry name" value="EIN3-like_DNA-bd"/>
</dbReference>
<dbReference type="GO" id="GO:0005634">
    <property type="term" value="C:nucleus"/>
    <property type="evidence" value="ECO:0007669"/>
    <property type="project" value="UniProtKB-SubCell"/>
</dbReference>
<feature type="region of interest" description="Disordered" evidence="6">
    <location>
        <begin position="199"/>
        <end position="235"/>
    </location>
</feature>
<gene>
    <name evidence="8" type="ORF">ZIOFF_072078</name>
</gene>
<dbReference type="EMBL" id="JACMSC010000021">
    <property type="protein sequence ID" value="KAG6470989.1"/>
    <property type="molecule type" value="Genomic_DNA"/>
</dbReference>
<evidence type="ECO:0000256" key="1">
    <source>
        <dbReference type="ARBA" id="ARBA00004123"/>
    </source>
</evidence>
<feature type="region of interest" description="Disordered" evidence="6">
    <location>
        <begin position="875"/>
        <end position="965"/>
    </location>
</feature>
<feature type="compositionally biased region" description="Low complexity" evidence="6">
    <location>
        <begin position="205"/>
        <end position="217"/>
    </location>
</feature>
<dbReference type="PROSITE" id="PS51141">
    <property type="entry name" value="ZF_SBP"/>
    <property type="match status" value="1"/>
</dbReference>
<evidence type="ECO:0000313" key="9">
    <source>
        <dbReference type="Proteomes" id="UP000734854"/>
    </source>
</evidence>
<dbReference type="PANTHER" id="PTHR33305:SF48">
    <property type="entry name" value="OS08G0508700 PROTEIN"/>
    <property type="match status" value="1"/>
</dbReference>
<feature type="compositionally biased region" description="Polar residues" evidence="6">
    <location>
        <begin position="875"/>
        <end position="885"/>
    </location>
</feature>
<reference evidence="8 9" key="1">
    <citation type="submission" date="2020-08" db="EMBL/GenBank/DDBJ databases">
        <title>Plant Genome Project.</title>
        <authorList>
            <person name="Zhang R.-G."/>
        </authorList>
    </citation>
    <scope>NUCLEOTIDE SEQUENCE [LARGE SCALE GENOMIC DNA]</scope>
    <source>
        <tissue evidence="8">Rhizome</tissue>
    </source>
</reference>
<feature type="compositionally biased region" description="Basic residues" evidence="6">
    <location>
        <begin position="651"/>
        <end position="661"/>
    </location>
</feature>
<sequence length="1194" mass="130308">MAKLGSDGDSDGGGSKTSACRDSLPLAEDSPAQGSLEEEETVRCRQREEQRVARARRWWRSSGPMAGSRALPLPDVVLMQDGSDKEGGRRVPRMIEGTPKQIKFEDEISVIKNASKLIRVSSELTGGALSRMKATPSGSRLNFSNQIAFIGGVPDEPSELRQQKMDSGSLKPSGASSSTGDALSGLTFGKKIYFEDGGGGGGSGSSSKPPLAPAKAAAPPPATRKGKAVAQPQPPRCQVEGCNADLTGAKTYYCRHKVCGMHSKAPKVVVAGLEQRSELAILMLFHQLSEFDQGKRSCRRRLAGHNERRRKQAPGPFASRYGRLESSVHEPGRFRSFMVDFSYPNFSNTARSGLMAANEWRRGADAPPLTPALHDTHPCFQGSHSPAGSFGASTGIPPGECLTGVSDSSCALSLLSTNTWNRNSNNHPPVLPATSNFDGSPMSHSAVVRDRGTSSWGFRGHGDWTTSHDIQHEMGLEGATGASNAHFSGQLEFALHENDQCLDHSGPSMNWSTLARVVRNAALSPITGVALEVGDSTSGKLLLCFRFVSFSGIRLIGGFMEFELVSIWGFVGTYHAIIMDHPAILTQDLGGDASDFEVDDVRCDNLNENDVSDEEIEPEELARRMWKDKIKLKRIKEREKLSAQQAASGKSRPKHISSQALRKKMARAHDGILKYMLKLMEVCNVHGFVYGIIPEKGKPVSGASDNIRAWWKEKVKFDKNGPAAIANYEAENFAAQNAQKFGGKNHQSLMDLQDATLGSLLSSLMQHCDPPQRKYPLEKGVPPPWWPSGNEDWWVGLGLTKGQTLPYKKPHDLKKVWKVGVLTGVIKHMSPNIGKIRTHVRKSKCLQDKMSAKESSIWLGVLDKEEMLVNQLSSDNGMSDVTQNSGHEEQREVTNSCSDEYNVDGLENAPGPTSSKDDGTNGHVHAQACGNNVTHVSRGVSPTETSYRLQQGKEQVTERPKRKRHSKVIAAAAEKQMPTTLNEQRCERGNDVPITNNTNMTPMVHHAQNTHQDSCVDKIAMCQEGVSQSQNLIMDPGICNFACNPPLNVGAENMYIGAQPLLFPGVGNHVSQNATAIDIGSSYGFYNQSGAFHNLPGKQQKRMFVNSHGVQSDRNIDPVENYSYEHVMTPNLSSHMITGDRPLFLDEQLYIRPDTLASPLDFNGLNSPSPIDFGDILQDADLRKDDELLSYLGT</sequence>
<comment type="caution">
    <text evidence="8">The sequence shown here is derived from an EMBL/GenBank/DDBJ whole genome shotgun (WGS) entry which is preliminary data.</text>
</comment>
<feature type="compositionally biased region" description="Polar residues" evidence="6">
    <location>
        <begin position="929"/>
        <end position="954"/>
    </location>
</feature>
<dbReference type="Gene3D" id="1.10.3180.10">
    <property type="entry name" value="DNA-binding domain of EIN3-like"/>
    <property type="match status" value="2"/>
</dbReference>
<evidence type="ECO:0000256" key="6">
    <source>
        <dbReference type="SAM" id="MobiDB-lite"/>
    </source>
</evidence>
<dbReference type="FunFam" id="1.10.3180.10:FF:000001">
    <property type="entry name" value="Ethylene insensitive 3-like 1"/>
    <property type="match status" value="1"/>
</dbReference>
<feature type="region of interest" description="Disordered" evidence="6">
    <location>
        <begin position="153"/>
        <end position="182"/>
    </location>
</feature>